<feature type="domain" description="DUF2169" evidence="1">
    <location>
        <begin position="21"/>
        <end position="317"/>
    </location>
</feature>
<sequence length="365" mass="40503">MEIFNQTRFVHQHTGALDKAGREYLLLVVKGTFDFGTDGASAQLSAEQRPLVFADEYKGEPGFSAPLWETDFAHRKPRCDVIVNGDAHAPNGRPATSVRVGVRVGDWIKQFDVVGAREWRAFGPVVAPTKPMPFTRMAFGYDTAFGGRDPDDPDDEIAPTYMDNPVGMGWARATSLERVSGRPVPNTQAVDDPVATPFGDYTPMSLGPIPRNVPARSRYAGTYDQAWIDDVFPFLPADFDERYFQSAPADQWIDPPPSGTPVVILGLTPSGRESFRLPSTELPVRLFRGRETALDTKLRADTILFDCHARQVSLVWRVDIPIRRKFIEISEAWIGPPTEAMLRARAEGRRYIRAVATGGPEEDAP</sequence>
<dbReference type="InterPro" id="IPR018683">
    <property type="entry name" value="DUF2169"/>
</dbReference>
<evidence type="ECO:0000259" key="1">
    <source>
        <dbReference type="Pfam" id="PF09937"/>
    </source>
</evidence>
<dbReference type="Proteomes" id="UP000251571">
    <property type="component" value="Unassembled WGS sequence"/>
</dbReference>
<protein>
    <recommendedName>
        <fullName evidence="1">DUF2169 domain-containing protein</fullName>
    </recommendedName>
</protein>
<evidence type="ECO:0000313" key="3">
    <source>
        <dbReference type="EMBL" id="SSA48811.1"/>
    </source>
</evidence>
<dbReference type="EMBL" id="QGDJ01000008">
    <property type="protein sequence ID" value="PWJ16574.1"/>
    <property type="molecule type" value="Genomic_DNA"/>
</dbReference>
<reference evidence="3 5" key="1">
    <citation type="submission" date="2016-10" db="EMBL/GenBank/DDBJ databases">
        <authorList>
            <person name="Cai Z."/>
        </authorList>
    </citation>
    <scope>NUCLEOTIDE SEQUENCE [LARGE SCALE GENOMIC DNA]</scope>
    <source>
        <strain evidence="3 5">DSM 25227</strain>
    </source>
</reference>
<dbReference type="OrthoDB" id="237820at2"/>
<keyword evidence="4" id="KW-1185">Reference proteome</keyword>
<reference evidence="2 4" key="2">
    <citation type="submission" date="2018-03" db="EMBL/GenBank/DDBJ databases">
        <title>Genomic Encyclopedia of Archaeal and Bacterial Type Strains, Phase II (KMG-II): from individual species to whole genera.</title>
        <authorList>
            <person name="Goeker M."/>
        </authorList>
    </citation>
    <scope>NUCLEOTIDE SEQUENCE [LARGE SCALE GENOMIC DNA]</scope>
    <source>
        <strain evidence="2 4">DSM 25227</strain>
    </source>
</reference>
<dbReference type="RefSeq" id="WP_109565291.1">
    <property type="nucleotide sequence ID" value="NZ_QGDJ01000008.1"/>
</dbReference>
<dbReference type="Pfam" id="PF09937">
    <property type="entry name" value="DUF2169"/>
    <property type="match status" value="1"/>
</dbReference>
<name>A0A2Y9AX12_9RHOB</name>
<evidence type="ECO:0000313" key="2">
    <source>
        <dbReference type="EMBL" id="PWJ16574.1"/>
    </source>
</evidence>
<gene>
    <name evidence="2" type="ORF">BCF38_10888</name>
    <name evidence="3" type="ORF">SAMN05421539_10888</name>
</gene>
<evidence type="ECO:0000313" key="5">
    <source>
        <dbReference type="Proteomes" id="UP000251571"/>
    </source>
</evidence>
<organism evidence="3 5">
    <name type="scientific">Jannaschia seohaensis</name>
    <dbReference type="NCBI Taxonomy" id="475081"/>
    <lineage>
        <taxon>Bacteria</taxon>
        <taxon>Pseudomonadati</taxon>
        <taxon>Pseudomonadota</taxon>
        <taxon>Alphaproteobacteria</taxon>
        <taxon>Rhodobacterales</taxon>
        <taxon>Roseobacteraceae</taxon>
        <taxon>Jannaschia</taxon>
    </lineage>
</organism>
<dbReference type="EMBL" id="UETC01000008">
    <property type="protein sequence ID" value="SSA48811.1"/>
    <property type="molecule type" value="Genomic_DNA"/>
</dbReference>
<proteinExistence type="predicted"/>
<accession>A0A2Y9AX12</accession>
<evidence type="ECO:0000313" key="4">
    <source>
        <dbReference type="Proteomes" id="UP000245839"/>
    </source>
</evidence>
<dbReference type="Proteomes" id="UP000245839">
    <property type="component" value="Unassembled WGS sequence"/>
</dbReference>
<dbReference type="AlphaFoldDB" id="A0A2Y9AX12"/>